<keyword evidence="2" id="KW-1185">Reference proteome</keyword>
<dbReference type="Gene3D" id="1.25.10.10">
    <property type="entry name" value="Leucine-rich Repeat Variant"/>
    <property type="match status" value="1"/>
</dbReference>
<reference evidence="1" key="2">
    <citation type="submission" date="2021-01" db="UniProtKB">
        <authorList>
            <consortium name="EnsemblPlants"/>
        </authorList>
    </citation>
    <scope>IDENTIFICATION</scope>
</reference>
<proteinExistence type="predicted"/>
<dbReference type="AlphaFoldDB" id="A0A7N2MQH9"/>
<sequence>MVCFDMKWLPSIFDSDHGTNISLPPIASNNPFISWVWAHTAMVHMGQSKDQTDDAAHELASLAKDNDRNKKIIVDEAIKAIGCLARTFPARETRIISPLVLQLRDKNVDVATEAAIALGKFVCPENFNCLEHYFGVRWGSVVDEAFEGQ</sequence>
<evidence type="ECO:0000313" key="1">
    <source>
        <dbReference type="EnsemblPlants" id="QL10p007214:mrna"/>
    </source>
</evidence>
<dbReference type="EnsemblPlants" id="QL10p007214:mrna">
    <property type="protein sequence ID" value="QL10p007214:mrna"/>
    <property type="gene ID" value="QL10p007214"/>
</dbReference>
<dbReference type="EMBL" id="LRBV02000010">
    <property type="status" value="NOT_ANNOTATED_CDS"/>
    <property type="molecule type" value="Genomic_DNA"/>
</dbReference>
<accession>A0A7N2MQH9</accession>
<reference evidence="1 2" key="1">
    <citation type="journal article" date="2016" name="G3 (Bethesda)">
        <title>First Draft Assembly and Annotation of the Genome of a California Endemic Oak Quercus lobata Nee (Fagaceae).</title>
        <authorList>
            <person name="Sork V.L."/>
            <person name="Fitz-Gibbon S.T."/>
            <person name="Puiu D."/>
            <person name="Crepeau M."/>
            <person name="Gugger P.F."/>
            <person name="Sherman R."/>
            <person name="Stevens K."/>
            <person name="Langley C.H."/>
            <person name="Pellegrini M."/>
            <person name="Salzberg S.L."/>
        </authorList>
    </citation>
    <scope>NUCLEOTIDE SEQUENCE [LARGE SCALE GENOMIC DNA]</scope>
    <source>
        <strain evidence="1 2">cv. SW786</strain>
    </source>
</reference>
<dbReference type="SUPFAM" id="SSF48371">
    <property type="entry name" value="ARM repeat"/>
    <property type="match status" value="1"/>
</dbReference>
<dbReference type="InterPro" id="IPR011989">
    <property type="entry name" value="ARM-like"/>
</dbReference>
<dbReference type="Gramene" id="QL10p007214:mrna">
    <property type="protein sequence ID" value="QL10p007214:mrna"/>
    <property type="gene ID" value="QL10p007214"/>
</dbReference>
<dbReference type="PANTHER" id="PTHR46168">
    <property type="entry name" value="ARMADILLO REPEAT ONLY 4"/>
    <property type="match status" value="1"/>
</dbReference>
<protein>
    <submittedName>
        <fullName evidence="1">Uncharacterized protein</fullName>
    </submittedName>
</protein>
<evidence type="ECO:0000313" key="2">
    <source>
        <dbReference type="Proteomes" id="UP000594261"/>
    </source>
</evidence>
<dbReference type="Proteomes" id="UP000594261">
    <property type="component" value="Chromosome 10"/>
</dbReference>
<organism evidence="1 2">
    <name type="scientific">Quercus lobata</name>
    <name type="common">Valley oak</name>
    <dbReference type="NCBI Taxonomy" id="97700"/>
    <lineage>
        <taxon>Eukaryota</taxon>
        <taxon>Viridiplantae</taxon>
        <taxon>Streptophyta</taxon>
        <taxon>Embryophyta</taxon>
        <taxon>Tracheophyta</taxon>
        <taxon>Spermatophyta</taxon>
        <taxon>Magnoliopsida</taxon>
        <taxon>eudicotyledons</taxon>
        <taxon>Gunneridae</taxon>
        <taxon>Pentapetalae</taxon>
        <taxon>rosids</taxon>
        <taxon>fabids</taxon>
        <taxon>Fagales</taxon>
        <taxon>Fagaceae</taxon>
        <taxon>Quercus</taxon>
    </lineage>
</organism>
<dbReference type="InParanoid" id="A0A7N2MQH9"/>
<dbReference type="PANTHER" id="PTHR46168:SF15">
    <property type="entry name" value="ARMADILLO REPEAT-CONTAINING DOMAIN-CONTAINING PROTEIN"/>
    <property type="match status" value="1"/>
</dbReference>
<name>A0A7N2MQH9_QUELO</name>
<dbReference type="InterPro" id="IPR016024">
    <property type="entry name" value="ARM-type_fold"/>
</dbReference>